<feature type="region of interest" description="Disordered" evidence="7">
    <location>
        <begin position="146"/>
        <end position="166"/>
    </location>
</feature>
<feature type="transmembrane region" description="Helical" evidence="8">
    <location>
        <begin position="94"/>
        <end position="113"/>
    </location>
</feature>
<evidence type="ECO:0000256" key="6">
    <source>
        <dbReference type="ARBA" id="ARBA00023157"/>
    </source>
</evidence>
<evidence type="ECO:0000256" key="4">
    <source>
        <dbReference type="ARBA" id="ARBA00022989"/>
    </source>
</evidence>
<evidence type="ECO:0000256" key="5">
    <source>
        <dbReference type="ARBA" id="ARBA00023136"/>
    </source>
</evidence>
<dbReference type="EMBL" id="JBBPFD010000172">
    <property type="protein sequence ID" value="KAK7879922.1"/>
    <property type="molecule type" value="Genomic_DNA"/>
</dbReference>
<keyword evidence="3 8" id="KW-0812">Transmembrane</keyword>
<protein>
    <recommendedName>
        <fullName evidence="9">LRRC8 pannexin-like TM region domain-containing protein</fullName>
    </recommendedName>
</protein>
<dbReference type="Proteomes" id="UP001460270">
    <property type="component" value="Unassembled WGS sequence"/>
</dbReference>
<comment type="caution">
    <text evidence="10">The sequence shown here is derived from an EMBL/GenBank/DDBJ whole genome shotgun (WGS) entry which is preliminary data.</text>
</comment>
<sequence length="190" mass="21451">KSHLPAMVGRSHRLDLKGHADDCSVRMDSSGHSGMMTCLPCEWFNDTTCGTRPEPNVTIPCAPEPTAIPYYHDYLNTYVDTVCYENTLHWLATYFLFLTLFQSFILLASSVYFELPQTRSKMELFVIILLQCCNYSRTTRVVVEERDPKPPGKINGSVDKKASSISEDVEAGRIKSRIEQGIVDRSDTGF</sequence>
<keyword evidence="5 8" id="KW-0472">Membrane</keyword>
<feature type="domain" description="LRRC8 pannexin-like TM region" evidence="9">
    <location>
        <begin position="77"/>
        <end position="158"/>
    </location>
</feature>
<proteinExistence type="predicted"/>
<reference evidence="11" key="1">
    <citation type="submission" date="2024-04" db="EMBL/GenBank/DDBJ databases">
        <title>Salinicola lusitanus LLJ914,a marine bacterium isolated from the Okinawa Trough.</title>
        <authorList>
            <person name="Li J."/>
        </authorList>
    </citation>
    <scope>NUCLEOTIDE SEQUENCE [LARGE SCALE GENOMIC DNA]</scope>
</reference>
<evidence type="ECO:0000313" key="10">
    <source>
        <dbReference type="EMBL" id="KAK7879922.1"/>
    </source>
</evidence>
<evidence type="ECO:0000256" key="2">
    <source>
        <dbReference type="ARBA" id="ARBA00022475"/>
    </source>
</evidence>
<accession>A0AAW0MTY7</accession>
<evidence type="ECO:0000259" key="9">
    <source>
        <dbReference type="Pfam" id="PF12534"/>
    </source>
</evidence>
<evidence type="ECO:0000256" key="1">
    <source>
        <dbReference type="ARBA" id="ARBA00004236"/>
    </source>
</evidence>
<keyword evidence="11" id="KW-1185">Reference proteome</keyword>
<keyword evidence="2" id="KW-1003">Cell membrane</keyword>
<keyword evidence="6" id="KW-1015">Disulfide bond</keyword>
<organism evidence="10 11">
    <name type="scientific">Mugilogobius chulae</name>
    <name type="common">yellowstripe goby</name>
    <dbReference type="NCBI Taxonomy" id="88201"/>
    <lineage>
        <taxon>Eukaryota</taxon>
        <taxon>Metazoa</taxon>
        <taxon>Chordata</taxon>
        <taxon>Craniata</taxon>
        <taxon>Vertebrata</taxon>
        <taxon>Euteleostomi</taxon>
        <taxon>Actinopterygii</taxon>
        <taxon>Neopterygii</taxon>
        <taxon>Teleostei</taxon>
        <taxon>Neoteleostei</taxon>
        <taxon>Acanthomorphata</taxon>
        <taxon>Gobiaria</taxon>
        <taxon>Gobiiformes</taxon>
        <taxon>Gobioidei</taxon>
        <taxon>Gobiidae</taxon>
        <taxon>Gobionellinae</taxon>
        <taxon>Mugilogobius</taxon>
    </lineage>
</organism>
<dbReference type="AlphaFoldDB" id="A0AAW0MTY7"/>
<keyword evidence="4 8" id="KW-1133">Transmembrane helix</keyword>
<evidence type="ECO:0000313" key="11">
    <source>
        <dbReference type="Proteomes" id="UP001460270"/>
    </source>
</evidence>
<gene>
    <name evidence="10" type="ORF">WMY93_033403</name>
</gene>
<name>A0AAW0MTY7_9GOBI</name>
<evidence type="ECO:0000256" key="7">
    <source>
        <dbReference type="SAM" id="MobiDB-lite"/>
    </source>
</evidence>
<dbReference type="InterPro" id="IPR021040">
    <property type="entry name" value="LRRC8_Pannexin-like"/>
</dbReference>
<dbReference type="GO" id="GO:0005886">
    <property type="term" value="C:plasma membrane"/>
    <property type="evidence" value="ECO:0007669"/>
    <property type="project" value="UniProtKB-SubCell"/>
</dbReference>
<evidence type="ECO:0000256" key="3">
    <source>
        <dbReference type="ARBA" id="ARBA00022692"/>
    </source>
</evidence>
<dbReference type="Pfam" id="PF12534">
    <property type="entry name" value="Pannexin_like"/>
    <property type="match status" value="1"/>
</dbReference>
<feature type="non-terminal residue" evidence="10">
    <location>
        <position position="1"/>
    </location>
</feature>
<evidence type="ECO:0000256" key="8">
    <source>
        <dbReference type="SAM" id="Phobius"/>
    </source>
</evidence>
<comment type="subcellular location">
    <subcellularLocation>
        <location evidence="1">Cell membrane</location>
    </subcellularLocation>
</comment>